<sequence>LDGNHAAAHGAKLSRVQVIAAYPITPQSPVTETLSEFVEGGDLNAEYIAVESEHSALAVCTSASIVGARTFTATSSHGLAYMHEMLHWVAGTRLPVVLACVNRAIGAPWNVLNDQQDSISQRDTGWIQIYARNNQEILDSVIQAYKIAESIYVPVMVCYDGYVLSHTEMPVDVPSQDDVDRFLPPYKPHTVLDPANPKNYNLVTLANPRVNAEGVLCHGYMELRYLLQEALQSSRETIAGVGHEFGELFGRGYANMFWQDRMDDADIAIVA</sequence>
<dbReference type="PANTHER" id="PTHR32154">
    <property type="entry name" value="PYRUVATE-FLAVODOXIN OXIDOREDUCTASE-RELATED"/>
    <property type="match status" value="1"/>
</dbReference>
<feature type="domain" description="Pyruvate flavodoxin/ferredoxin oxidoreductase pyrimidine binding" evidence="2">
    <location>
        <begin position="9"/>
        <end position="209"/>
    </location>
</feature>
<dbReference type="CDD" id="cd07034">
    <property type="entry name" value="TPP_PYR_PFOR_IOR-alpha_like"/>
    <property type="match status" value="1"/>
</dbReference>
<dbReference type="InterPro" id="IPR050722">
    <property type="entry name" value="Pyruvate:ferred/Flavod_OxRd"/>
</dbReference>
<dbReference type="AlphaFoldDB" id="X0VRH3"/>
<gene>
    <name evidence="3" type="ORF">S01H1_35897</name>
</gene>
<feature type="non-terminal residue" evidence="3">
    <location>
        <position position="271"/>
    </location>
</feature>
<keyword evidence="1" id="KW-0560">Oxidoreductase</keyword>
<dbReference type="SUPFAM" id="SSF52518">
    <property type="entry name" value="Thiamin diphosphate-binding fold (THDP-binding)"/>
    <property type="match status" value="1"/>
</dbReference>
<dbReference type="InterPro" id="IPR029061">
    <property type="entry name" value="THDP-binding"/>
</dbReference>
<dbReference type="GO" id="GO:0016491">
    <property type="term" value="F:oxidoreductase activity"/>
    <property type="evidence" value="ECO:0007669"/>
    <property type="project" value="UniProtKB-KW"/>
</dbReference>
<organism evidence="3">
    <name type="scientific">marine sediment metagenome</name>
    <dbReference type="NCBI Taxonomy" id="412755"/>
    <lineage>
        <taxon>unclassified sequences</taxon>
        <taxon>metagenomes</taxon>
        <taxon>ecological metagenomes</taxon>
    </lineage>
</organism>
<dbReference type="Gene3D" id="3.40.50.970">
    <property type="match status" value="1"/>
</dbReference>
<comment type="caution">
    <text evidence="3">The sequence shown here is derived from an EMBL/GenBank/DDBJ whole genome shotgun (WGS) entry which is preliminary data.</text>
</comment>
<proteinExistence type="predicted"/>
<evidence type="ECO:0000313" key="3">
    <source>
        <dbReference type="EMBL" id="GAG13757.1"/>
    </source>
</evidence>
<protein>
    <recommendedName>
        <fullName evidence="2">Pyruvate flavodoxin/ferredoxin oxidoreductase pyrimidine binding domain-containing protein</fullName>
    </recommendedName>
</protein>
<dbReference type="InterPro" id="IPR002880">
    <property type="entry name" value="Pyrv_Fd/Flavodoxin_OxRdtase_N"/>
</dbReference>
<dbReference type="FunFam" id="3.40.50.970:FF:000012">
    <property type="entry name" value="Pyruvate:ferredoxin (Flavodoxin) oxidoreductase"/>
    <property type="match status" value="1"/>
</dbReference>
<name>X0VRH3_9ZZZZ</name>
<dbReference type="EMBL" id="BARS01022452">
    <property type="protein sequence ID" value="GAG13757.1"/>
    <property type="molecule type" value="Genomic_DNA"/>
</dbReference>
<reference evidence="3" key="1">
    <citation type="journal article" date="2014" name="Front. Microbiol.">
        <title>High frequency of phylogenetically diverse reductive dehalogenase-homologous genes in deep subseafloor sedimentary metagenomes.</title>
        <authorList>
            <person name="Kawai M."/>
            <person name="Futagami T."/>
            <person name="Toyoda A."/>
            <person name="Takaki Y."/>
            <person name="Nishi S."/>
            <person name="Hori S."/>
            <person name="Arai W."/>
            <person name="Tsubouchi T."/>
            <person name="Morono Y."/>
            <person name="Uchiyama I."/>
            <person name="Ito T."/>
            <person name="Fujiyama A."/>
            <person name="Inagaki F."/>
            <person name="Takami H."/>
        </authorList>
    </citation>
    <scope>NUCLEOTIDE SEQUENCE</scope>
    <source>
        <strain evidence="3">Expedition CK06-06</strain>
    </source>
</reference>
<dbReference type="GO" id="GO:0006979">
    <property type="term" value="P:response to oxidative stress"/>
    <property type="evidence" value="ECO:0007669"/>
    <property type="project" value="TreeGrafter"/>
</dbReference>
<dbReference type="PANTHER" id="PTHR32154:SF0">
    <property type="entry name" value="PYRUVATE-FLAVODOXIN OXIDOREDUCTASE-RELATED"/>
    <property type="match status" value="1"/>
</dbReference>
<feature type="non-terminal residue" evidence="3">
    <location>
        <position position="1"/>
    </location>
</feature>
<evidence type="ECO:0000259" key="2">
    <source>
        <dbReference type="Pfam" id="PF01855"/>
    </source>
</evidence>
<dbReference type="Pfam" id="PF01855">
    <property type="entry name" value="POR_N"/>
    <property type="match status" value="1"/>
</dbReference>
<evidence type="ECO:0000256" key="1">
    <source>
        <dbReference type="ARBA" id="ARBA00023002"/>
    </source>
</evidence>
<accession>X0VRH3</accession>